<feature type="transmembrane region" description="Helical" evidence="1">
    <location>
        <begin position="211"/>
        <end position="229"/>
    </location>
</feature>
<evidence type="ECO:0008006" key="4">
    <source>
        <dbReference type="Google" id="ProtNLM"/>
    </source>
</evidence>
<sequence length="237" mass="27500">MGDTDTPDFNKTRGFLIGFSVVVLLLWFFGADLTRFKLLGNEVDLRENILHVWGVIALSNFYLWLRFFQRIPRRGLRFDEQMHVLLDDCLITACRFRYKSDAFKIAGLDVESDGDKLIKVKMSGYMPYRTELDQEKDRGEYGPTGPWDYEFPNRARVQFSFTKTIMSGEQVGFSHGGRGYEAKPSKTLYRATVIYTFLKGAIVHSWFTDNIWPLVIGCITTVLALFNWLQLNHFFLS</sequence>
<evidence type="ECO:0000256" key="1">
    <source>
        <dbReference type="SAM" id="Phobius"/>
    </source>
</evidence>
<gene>
    <name evidence="2" type="ORF">J2W43_005438</name>
</gene>
<dbReference type="AlphaFoldDB" id="A0AAW8MI97"/>
<proteinExistence type="predicted"/>
<organism evidence="2 3">
    <name type="scientific">Pseudomonas brassicacearum</name>
    <dbReference type="NCBI Taxonomy" id="930166"/>
    <lineage>
        <taxon>Bacteria</taxon>
        <taxon>Pseudomonadati</taxon>
        <taxon>Pseudomonadota</taxon>
        <taxon>Gammaproteobacteria</taxon>
        <taxon>Pseudomonadales</taxon>
        <taxon>Pseudomonadaceae</taxon>
        <taxon>Pseudomonas</taxon>
    </lineage>
</organism>
<feature type="transmembrane region" description="Helical" evidence="1">
    <location>
        <begin position="50"/>
        <end position="68"/>
    </location>
</feature>
<protein>
    <recommendedName>
        <fullName evidence="4">SMODS-associating 2TM beta-strand rich effector domain-containing protein</fullName>
    </recommendedName>
</protein>
<keyword evidence="1" id="KW-0472">Membrane</keyword>
<accession>A0AAW8MI97</accession>
<comment type="caution">
    <text evidence="2">The sequence shown here is derived from an EMBL/GenBank/DDBJ whole genome shotgun (WGS) entry which is preliminary data.</text>
</comment>
<keyword evidence="1" id="KW-0812">Transmembrane</keyword>
<name>A0AAW8MI97_9PSED</name>
<dbReference type="EMBL" id="JAVDVC010000015">
    <property type="protein sequence ID" value="MDR6961425.1"/>
    <property type="molecule type" value="Genomic_DNA"/>
</dbReference>
<evidence type="ECO:0000313" key="2">
    <source>
        <dbReference type="EMBL" id="MDR6961425.1"/>
    </source>
</evidence>
<dbReference type="Proteomes" id="UP001252613">
    <property type="component" value="Unassembled WGS sequence"/>
</dbReference>
<dbReference type="RefSeq" id="WP_310367646.1">
    <property type="nucleotide sequence ID" value="NZ_JAVDVC010000015.1"/>
</dbReference>
<keyword evidence="1" id="KW-1133">Transmembrane helix</keyword>
<feature type="transmembrane region" description="Helical" evidence="1">
    <location>
        <begin position="12"/>
        <end position="30"/>
    </location>
</feature>
<evidence type="ECO:0000313" key="3">
    <source>
        <dbReference type="Proteomes" id="UP001252613"/>
    </source>
</evidence>
<reference evidence="2" key="1">
    <citation type="submission" date="2023-07" db="EMBL/GenBank/DDBJ databases">
        <title>Sorghum-associated microbial communities from plants grown in Nebraska, USA.</title>
        <authorList>
            <person name="Schachtman D."/>
        </authorList>
    </citation>
    <scope>NUCLEOTIDE SEQUENCE</scope>
    <source>
        <strain evidence="2">3432</strain>
    </source>
</reference>
<feature type="transmembrane region" description="Helical" evidence="1">
    <location>
        <begin position="188"/>
        <end position="205"/>
    </location>
</feature>